<proteinExistence type="predicted"/>
<sequence length="221" mass="25054">MSYLKAYELPKSNLLTPEFISSISNLAVSANSLLCNAPSRSTDIDCASESSLERDIDPNSHMVQRQGFHIRRKGKRRLLSDFTDRDSHEGDEEEESMRVDGIGYRNGDFFSTEANRNSCSILDDLGKFEEARTSVSNCDSLAMMRRIRHNSAPPRSSILSEGFDKTIRPRRFTAQALQHLLPSQIRHTQQHQQPTSASQHSMNQPLLESQQNAQSQPKFEK</sequence>
<organism evidence="2">
    <name type="scientific">Schistocephalus solidus</name>
    <name type="common">Tapeworm</name>
    <dbReference type="NCBI Taxonomy" id="70667"/>
    <lineage>
        <taxon>Eukaryota</taxon>
        <taxon>Metazoa</taxon>
        <taxon>Spiralia</taxon>
        <taxon>Lophotrochozoa</taxon>
        <taxon>Platyhelminthes</taxon>
        <taxon>Cestoda</taxon>
        <taxon>Eucestoda</taxon>
        <taxon>Diphyllobothriidea</taxon>
        <taxon>Diphyllobothriidae</taxon>
        <taxon>Schistocephalus</taxon>
    </lineage>
</organism>
<accession>A0A0X3Q5W5</accession>
<dbReference type="EMBL" id="GEEE01003871">
    <property type="protein sequence ID" value="JAP59354.1"/>
    <property type="molecule type" value="Transcribed_RNA"/>
</dbReference>
<feature type="region of interest" description="Disordered" evidence="1">
    <location>
        <begin position="185"/>
        <end position="221"/>
    </location>
</feature>
<reference evidence="2" key="1">
    <citation type="submission" date="2016-01" db="EMBL/GenBank/DDBJ databases">
        <title>Reference transcriptome for the parasite Schistocephalus solidus: insights into the molecular evolution of parasitism.</title>
        <authorList>
            <person name="Hebert F.O."/>
            <person name="Grambauer S."/>
            <person name="Barber I."/>
            <person name="Landry C.R."/>
            <person name="Aubin-Horth N."/>
        </authorList>
    </citation>
    <scope>NUCLEOTIDE SEQUENCE</scope>
</reference>
<evidence type="ECO:0000313" key="2">
    <source>
        <dbReference type="EMBL" id="JAP59354.1"/>
    </source>
</evidence>
<dbReference type="AlphaFoldDB" id="A0A0X3Q5W5"/>
<evidence type="ECO:0000256" key="1">
    <source>
        <dbReference type="SAM" id="MobiDB-lite"/>
    </source>
</evidence>
<protein>
    <submittedName>
        <fullName evidence="2">Uncharacterized protein</fullName>
    </submittedName>
</protein>
<name>A0A0X3Q5W5_SCHSO</name>
<gene>
    <name evidence="2" type="ORF">TR114959</name>
</gene>